<name>A0A3N5Z6X5_9ALTE</name>
<feature type="domain" description="Guanylate cyclase" evidence="3">
    <location>
        <begin position="101"/>
        <end position="234"/>
    </location>
</feature>
<dbReference type="SUPFAM" id="SSF55073">
    <property type="entry name" value="Nucleotide cyclase"/>
    <property type="match status" value="1"/>
</dbReference>
<dbReference type="GO" id="GO:0004016">
    <property type="term" value="F:adenylate cyclase activity"/>
    <property type="evidence" value="ECO:0007669"/>
    <property type="project" value="UniProtKB-ARBA"/>
</dbReference>
<protein>
    <submittedName>
        <fullName evidence="4">Adenylate/guanylate cyclase domain-containing protein</fullName>
    </submittedName>
</protein>
<dbReference type="Pfam" id="PF00211">
    <property type="entry name" value="Guanylate_cyc"/>
    <property type="match status" value="1"/>
</dbReference>
<dbReference type="EMBL" id="RPOK01000003">
    <property type="protein sequence ID" value="RPJ66394.1"/>
    <property type="molecule type" value="Genomic_DNA"/>
</dbReference>
<dbReference type="InterPro" id="IPR029787">
    <property type="entry name" value="Nucleotide_cyclase"/>
</dbReference>
<sequence>MESSPLVIFVVIPLSMYALVLTVILLKAKQRRRARQARKELTLAASLAPSEKDRLLAQKADEAVRLNQTIQKFVPRQFMHHLQSSDADGLELGHAVEDKVAILFCDIRGFTGMSEELQPSDLIRFLNSYFLRMNGPIHQNNGFIDKFIGDAIMALFDHPNGTDADKARDAINAAIAMQKTVILYNEHRKNCDYQPVSIGIGIHFGMVTIGTVGSDDRMDTTVIGDNVNVAARLETLSTKYSAGIIISEEVLSIAGKDFQIATRMLDFVRVKGRSKPVKIYEVLDYLPDPKKQYYLQTQRLIEQGLACRITKKWDDALEIFQAALRVTPDDPLIIHHIEMCHRCQKMALPDDWDGAMSSNA</sequence>
<dbReference type="OrthoDB" id="9806704at2"/>
<dbReference type="PROSITE" id="PS50125">
    <property type="entry name" value="GUANYLATE_CYCLASE_2"/>
    <property type="match status" value="1"/>
</dbReference>
<comment type="caution">
    <text evidence="4">The sequence shown here is derived from an EMBL/GenBank/DDBJ whole genome shotgun (WGS) entry which is preliminary data.</text>
</comment>
<dbReference type="GO" id="GO:0035556">
    <property type="term" value="P:intracellular signal transduction"/>
    <property type="evidence" value="ECO:0007669"/>
    <property type="project" value="InterPro"/>
</dbReference>
<organism evidence="4 5">
    <name type="scientific">Alteromonas sediminis</name>
    <dbReference type="NCBI Taxonomy" id="2259342"/>
    <lineage>
        <taxon>Bacteria</taxon>
        <taxon>Pseudomonadati</taxon>
        <taxon>Pseudomonadota</taxon>
        <taxon>Gammaproteobacteria</taxon>
        <taxon>Alteromonadales</taxon>
        <taxon>Alteromonadaceae</taxon>
        <taxon>Alteromonas/Salinimonas group</taxon>
        <taxon>Alteromonas</taxon>
    </lineage>
</organism>
<dbReference type="PROSITE" id="PS50005">
    <property type="entry name" value="TPR"/>
    <property type="match status" value="1"/>
</dbReference>
<evidence type="ECO:0000259" key="3">
    <source>
        <dbReference type="PROSITE" id="PS50125"/>
    </source>
</evidence>
<evidence type="ECO:0000313" key="5">
    <source>
        <dbReference type="Proteomes" id="UP000275281"/>
    </source>
</evidence>
<dbReference type="InterPro" id="IPR019734">
    <property type="entry name" value="TPR_rpt"/>
</dbReference>
<dbReference type="InterPro" id="IPR050697">
    <property type="entry name" value="Adenylyl/Guanylyl_Cyclase_3/4"/>
</dbReference>
<dbReference type="InterPro" id="IPR011990">
    <property type="entry name" value="TPR-like_helical_dom_sf"/>
</dbReference>
<keyword evidence="2" id="KW-0472">Membrane</keyword>
<dbReference type="Gene3D" id="3.30.70.1230">
    <property type="entry name" value="Nucleotide cyclase"/>
    <property type="match status" value="1"/>
</dbReference>
<dbReference type="SUPFAM" id="SSF48452">
    <property type="entry name" value="TPR-like"/>
    <property type="match status" value="1"/>
</dbReference>
<keyword evidence="2" id="KW-1133">Transmembrane helix</keyword>
<reference evidence="4 5" key="1">
    <citation type="submission" date="2018-11" db="EMBL/GenBank/DDBJ databases">
        <authorList>
            <person name="Ye M.-Q."/>
            <person name="Du Z.-J."/>
        </authorList>
    </citation>
    <scope>NUCLEOTIDE SEQUENCE [LARGE SCALE GENOMIC DNA]</scope>
    <source>
        <strain evidence="4 5">U0105</strain>
    </source>
</reference>
<dbReference type="SMART" id="SM00044">
    <property type="entry name" value="CYCc"/>
    <property type="match status" value="1"/>
</dbReference>
<dbReference type="AlphaFoldDB" id="A0A3N5Z6X5"/>
<keyword evidence="2" id="KW-0812">Transmembrane</keyword>
<dbReference type="GO" id="GO:0009190">
    <property type="term" value="P:cyclic nucleotide biosynthetic process"/>
    <property type="evidence" value="ECO:0007669"/>
    <property type="project" value="InterPro"/>
</dbReference>
<feature type="repeat" description="TPR" evidence="1">
    <location>
        <begin position="297"/>
        <end position="330"/>
    </location>
</feature>
<dbReference type="InterPro" id="IPR001054">
    <property type="entry name" value="A/G_cyclase"/>
</dbReference>
<keyword evidence="5" id="KW-1185">Reference proteome</keyword>
<proteinExistence type="predicted"/>
<accession>A0A3N5Z6X5</accession>
<dbReference type="Proteomes" id="UP000275281">
    <property type="component" value="Unassembled WGS sequence"/>
</dbReference>
<feature type="transmembrane region" description="Helical" evidence="2">
    <location>
        <begin position="6"/>
        <end position="26"/>
    </location>
</feature>
<keyword evidence="1" id="KW-0802">TPR repeat</keyword>
<dbReference type="PANTHER" id="PTHR43081">
    <property type="entry name" value="ADENYLATE CYCLASE, TERMINAL-DIFFERENTIATION SPECIFIC-RELATED"/>
    <property type="match status" value="1"/>
</dbReference>
<evidence type="ECO:0000256" key="2">
    <source>
        <dbReference type="SAM" id="Phobius"/>
    </source>
</evidence>
<gene>
    <name evidence="4" type="ORF">DRW07_09880</name>
</gene>
<dbReference type="CDD" id="cd07302">
    <property type="entry name" value="CHD"/>
    <property type="match status" value="1"/>
</dbReference>
<dbReference type="RefSeq" id="WP_124027752.1">
    <property type="nucleotide sequence ID" value="NZ_JBHRSN010000006.1"/>
</dbReference>
<dbReference type="PANTHER" id="PTHR43081:SF1">
    <property type="entry name" value="ADENYLATE CYCLASE, TERMINAL-DIFFERENTIATION SPECIFIC"/>
    <property type="match status" value="1"/>
</dbReference>
<evidence type="ECO:0000313" key="4">
    <source>
        <dbReference type="EMBL" id="RPJ66394.1"/>
    </source>
</evidence>
<evidence type="ECO:0000256" key="1">
    <source>
        <dbReference type="PROSITE-ProRule" id="PRU00339"/>
    </source>
</evidence>